<reference evidence="2 3" key="1">
    <citation type="submission" date="2018-08" db="EMBL/GenBank/DDBJ databases">
        <title>A genome reference for cultivated species of the human gut microbiota.</title>
        <authorList>
            <person name="Zou Y."/>
            <person name="Xue W."/>
            <person name="Luo G."/>
        </authorList>
    </citation>
    <scope>NUCLEOTIDE SEQUENCE [LARGE SCALE GENOMIC DNA]</scope>
    <source>
        <strain evidence="2 3">AF21-24</strain>
    </source>
</reference>
<protein>
    <submittedName>
        <fullName evidence="2">Uncharacterized protein</fullName>
    </submittedName>
</protein>
<name>A0A412KQQ9_9FIRM</name>
<evidence type="ECO:0000256" key="1">
    <source>
        <dbReference type="SAM" id="MobiDB-lite"/>
    </source>
</evidence>
<accession>A0A412KQQ9</accession>
<gene>
    <name evidence="2" type="ORF">DWX77_12335</name>
</gene>
<organism evidence="2 3">
    <name type="scientific">Blautia obeum</name>
    <dbReference type="NCBI Taxonomy" id="40520"/>
    <lineage>
        <taxon>Bacteria</taxon>
        <taxon>Bacillati</taxon>
        <taxon>Bacillota</taxon>
        <taxon>Clostridia</taxon>
        <taxon>Lachnospirales</taxon>
        <taxon>Lachnospiraceae</taxon>
        <taxon>Blautia</taxon>
    </lineage>
</organism>
<comment type="caution">
    <text evidence="2">The sequence shown here is derived from an EMBL/GenBank/DDBJ whole genome shotgun (WGS) entry which is preliminary data.</text>
</comment>
<proteinExistence type="predicted"/>
<feature type="region of interest" description="Disordered" evidence="1">
    <location>
        <begin position="65"/>
        <end position="94"/>
    </location>
</feature>
<evidence type="ECO:0000313" key="2">
    <source>
        <dbReference type="EMBL" id="RGS71164.1"/>
    </source>
</evidence>
<sequence>MQIRDGPKENCREKSDHERRTCTWKKTGRKDGWRVRWLLLCAALRSCRRELLQYPPLRWERFRTERDADRGTDRNADRNADGEKRGGTDRGNRC</sequence>
<dbReference type="Proteomes" id="UP000284242">
    <property type="component" value="Unassembled WGS sequence"/>
</dbReference>
<dbReference type="EMBL" id="QRVV01000042">
    <property type="protein sequence ID" value="RGS71164.1"/>
    <property type="molecule type" value="Genomic_DNA"/>
</dbReference>
<evidence type="ECO:0000313" key="3">
    <source>
        <dbReference type="Proteomes" id="UP000284242"/>
    </source>
</evidence>
<dbReference type="AlphaFoldDB" id="A0A412KQQ9"/>